<sequence length="685" mass="77314">MAEPTPENVIPNPDLREILQRLTTALNDLKPFLALSSDGTPRVEIPAAQQAHPHPNPTPAPAGGNSIRAAREPSIVDIFRRHAPTSDRLSELLQSYGSNICLELLRFPRRDQAGIRTPFDHWGVTAEDNIKKLWPKMFGTLAVDGGAFTWNENPSRPESSAMCRGAAHGLDPDGYPTRAMVLDGETHSSSQVSAALLPIEHPAQGKVWVLSIPTFSLEIRVISLSETVFLCHILHSYLVLASDNERRIQDFLTSFVLNGHNKKFTESTANVLRAPLEAAEPWAPVVALQFHVRHLAPQRLWHFRHRIHLPFDRPVHVQSPGSMIVSLARTNVKMGERFGGQGLTEGRSSTALTLVLTEQAPYNIVAVIDNCYPFYPDQISGLGEQGSIPRREIFADRSMWESYGILPCGRCTGVAQFLAMVASTIIIWEQQWMEALDDIDEVVSVNLSDSLDDVKWNSFMFDDSFQRSRMYFTVLETLRISGDWVDEVPKTSKRLRQQWNDNVEPTKIFDEADWRALDKGWDAVERMITDRAMLLRDRINGKTEEVKSLRDGLFNATSLREASKGIELNRAVYVFTVITVIFTPISFMATFWALPFVSSSSDGSNTGVPNGFKTSFIVVPVLTYVASMVLALYFHNRSRRMIVGFLEEILRWTGGIWWNIFYYALRLRLALFGRGGLLRWYNRRA</sequence>
<protein>
    <submittedName>
        <fullName evidence="3">Uncharacterized protein</fullName>
    </submittedName>
</protein>
<dbReference type="GO" id="GO:0046873">
    <property type="term" value="F:metal ion transmembrane transporter activity"/>
    <property type="evidence" value="ECO:0007669"/>
    <property type="project" value="InterPro"/>
</dbReference>
<feature type="region of interest" description="Disordered" evidence="1">
    <location>
        <begin position="48"/>
        <end position="67"/>
    </location>
</feature>
<dbReference type="Pfam" id="PF01544">
    <property type="entry name" value="CorA"/>
    <property type="match status" value="1"/>
</dbReference>
<proteinExistence type="predicted"/>
<dbReference type="InterPro" id="IPR002523">
    <property type="entry name" value="MgTranspt_CorA/ZnTranspt_ZntB"/>
</dbReference>
<feature type="transmembrane region" description="Helical" evidence="2">
    <location>
        <begin position="572"/>
        <end position="594"/>
    </location>
</feature>
<organism evidence="3 4">
    <name type="scientific">Cercophora scortea</name>
    <dbReference type="NCBI Taxonomy" id="314031"/>
    <lineage>
        <taxon>Eukaryota</taxon>
        <taxon>Fungi</taxon>
        <taxon>Dikarya</taxon>
        <taxon>Ascomycota</taxon>
        <taxon>Pezizomycotina</taxon>
        <taxon>Sordariomycetes</taxon>
        <taxon>Sordariomycetidae</taxon>
        <taxon>Sordariales</taxon>
        <taxon>Lasiosphaeriaceae</taxon>
        <taxon>Cercophora</taxon>
    </lineage>
</organism>
<evidence type="ECO:0000313" key="3">
    <source>
        <dbReference type="EMBL" id="KAK3333034.1"/>
    </source>
</evidence>
<keyword evidence="2" id="KW-0812">Transmembrane</keyword>
<dbReference type="Proteomes" id="UP001286456">
    <property type="component" value="Unassembled WGS sequence"/>
</dbReference>
<evidence type="ECO:0000313" key="4">
    <source>
        <dbReference type="Proteomes" id="UP001286456"/>
    </source>
</evidence>
<dbReference type="AlphaFoldDB" id="A0AAE0MJ65"/>
<reference evidence="3" key="1">
    <citation type="journal article" date="2023" name="Mol. Phylogenet. Evol.">
        <title>Genome-scale phylogeny and comparative genomics of the fungal order Sordariales.</title>
        <authorList>
            <person name="Hensen N."/>
            <person name="Bonometti L."/>
            <person name="Westerberg I."/>
            <person name="Brannstrom I.O."/>
            <person name="Guillou S."/>
            <person name="Cros-Aarteil S."/>
            <person name="Calhoun S."/>
            <person name="Haridas S."/>
            <person name="Kuo A."/>
            <person name="Mondo S."/>
            <person name="Pangilinan J."/>
            <person name="Riley R."/>
            <person name="LaButti K."/>
            <person name="Andreopoulos B."/>
            <person name="Lipzen A."/>
            <person name="Chen C."/>
            <person name="Yan M."/>
            <person name="Daum C."/>
            <person name="Ng V."/>
            <person name="Clum A."/>
            <person name="Steindorff A."/>
            <person name="Ohm R.A."/>
            <person name="Martin F."/>
            <person name="Silar P."/>
            <person name="Natvig D.O."/>
            <person name="Lalanne C."/>
            <person name="Gautier V."/>
            <person name="Ament-Velasquez S.L."/>
            <person name="Kruys A."/>
            <person name="Hutchinson M.I."/>
            <person name="Powell A.J."/>
            <person name="Barry K."/>
            <person name="Miller A.N."/>
            <person name="Grigoriev I.V."/>
            <person name="Debuchy R."/>
            <person name="Gladieux P."/>
            <person name="Hiltunen Thoren M."/>
            <person name="Johannesson H."/>
        </authorList>
    </citation>
    <scope>NUCLEOTIDE SEQUENCE</scope>
    <source>
        <strain evidence="3">SMH4131-1</strain>
    </source>
</reference>
<evidence type="ECO:0000256" key="1">
    <source>
        <dbReference type="SAM" id="MobiDB-lite"/>
    </source>
</evidence>
<evidence type="ECO:0000256" key="2">
    <source>
        <dbReference type="SAM" id="Phobius"/>
    </source>
</evidence>
<accession>A0AAE0MJ65</accession>
<name>A0AAE0MJ65_9PEZI</name>
<gene>
    <name evidence="3" type="ORF">B0T19DRAFT_416990</name>
</gene>
<reference evidence="3" key="2">
    <citation type="submission" date="2023-06" db="EMBL/GenBank/DDBJ databases">
        <authorList>
            <consortium name="Lawrence Berkeley National Laboratory"/>
            <person name="Haridas S."/>
            <person name="Hensen N."/>
            <person name="Bonometti L."/>
            <person name="Westerberg I."/>
            <person name="Brannstrom I.O."/>
            <person name="Guillou S."/>
            <person name="Cros-Aarteil S."/>
            <person name="Calhoun S."/>
            <person name="Kuo A."/>
            <person name="Mondo S."/>
            <person name="Pangilinan J."/>
            <person name="Riley R."/>
            <person name="Labutti K."/>
            <person name="Andreopoulos B."/>
            <person name="Lipzen A."/>
            <person name="Chen C."/>
            <person name="Yanf M."/>
            <person name="Daum C."/>
            <person name="Ng V."/>
            <person name="Clum A."/>
            <person name="Steindorff A."/>
            <person name="Ohm R."/>
            <person name="Martin F."/>
            <person name="Silar P."/>
            <person name="Natvig D."/>
            <person name="Lalanne C."/>
            <person name="Gautier V."/>
            <person name="Ament-Velasquez S.L."/>
            <person name="Kruys A."/>
            <person name="Hutchinson M.I."/>
            <person name="Powell A.J."/>
            <person name="Barry K."/>
            <person name="Miller A.N."/>
            <person name="Grigoriev I.V."/>
            <person name="Debuchy R."/>
            <person name="Gladieux P."/>
            <person name="Thoren M.H."/>
            <person name="Johannesson H."/>
        </authorList>
    </citation>
    <scope>NUCLEOTIDE SEQUENCE</scope>
    <source>
        <strain evidence="3">SMH4131-1</strain>
    </source>
</reference>
<keyword evidence="4" id="KW-1185">Reference proteome</keyword>
<dbReference type="EMBL" id="JAUEPO010000002">
    <property type="protein sequence ID" value="KAK3333034.1"/>
    <property type="molecule type" value="Genomic_DNA"/>
</dbReference>
<comment type="caution">
    <text evidence="3">The sequence shown here is derived from an EMBL/GenBank/DDBJ whole genome shotgun (WGS) entry which is preliminary data.</text>
</comment>
<feature type="transmembrane region" description="Helical" evidence="2">
    <location>
        <begin position="614"/>
        <end position="634"/>
    </location>
</feature>
<dbReference type="Gene3D" id="1.20.58.340">
    <property type="entry name" value="Magnesium transport protein CorA, transmembrane region"/>
    <property type="match status" value="1"/>
</dbReference>
<dbReference type="GO" id="GO:0016020">
    <property type="term" value="C:membrane"/>
    <property type="evidence" value="ECO:0007669"/>
    <property type="project" value="InterPro"/>
</dbReference>
<keyword evidence="2" id="KW-1133">Transmembrane helix</keyword>
<keyword evidence="2" id="KW-0472">Membrane</keyword>